<protein>
    <recommendedName>
        <fullName evidence="3">DUF771 domain-containing protein</fullName>
    </recommendedName>
</protein>
<accession>A0A345VMX4</accession>
<dbReference type="InterPro" id="IPR008489">
    <property type="entry name" value="DUF771"/>
</dbReference>
<evidence type="ECO:0008006" key="3">
    <source>
        <dbReference type="Google" id="ProtNLM"/>
    </source>
</evidence>
<dbReference type="AlphaFoldDB" id="A0A345VMX4"/>
<gene>
    <name evidence="1" type="ORF">Sp14A_21940</name>
</gene>
<dbReference type="EMBL" id="CP022601">
    <property type="protein sequence ID" value="AXJ14076.1"/>
    <property type="molecule type" value="Genomic_DNA"/>
</dbReference>
<proteinExistence type="predicted"/>
<organism evidence="1 2">
    <name type="scientific">Streptococcus pluranimalium</name>
    <dbReference type="NCBI Taxonomy" id="82348"/>
    <lineage>
        <taxon>Bacteria</taxon>
        <taxon>Bacillati</taxon>
        <taxon>Bacillota</taxon>
        <taxon>Bacilli</taxon>
        <taxon>Lactobacillales</taxon>
        <taxon>Streptococcaceae</taxon>
        <taxon>Streptococcus</taxon>
    </lineage>
</organism>
<sequence>MQQIFNVSVPVPDNVVVISKEEYLDLINDTEQGKWWEIDDLKDLLGIGRTKLINDILLNPTYKSEIDIALNPKGFVVYPKGKGGRYKILATRARKYFEENFGTILLEI</sequence>
<dbReference type="RefSeq" id="WP_115131000.1">
    <property type="nucleotide sequence ID" value="NZ_CP022601.1"/>
</dbReference>
<dbReference type="Proteomes" id="UP000255411">
    <property type="component" value="Chromosome"/>
</dbReference>
<evidence type="ECO:0000313" key="2">
    <source>
        <dbReference type="Proteomes" id="UP000255411"/>
    </source>
</evidence>
<reference evidence="1 2" key="1">
    <citation type="submission" date="2017-07" db="EMBL/GenBank/DDBJ databases">
        <title>Streptococcus pluranimalium as cause of bovine abortion.</title>
        <authorList>
            <person name="Rodriguez Campos S."/>
            <person name="Gobeli Brawand S."/>
            <person name="Brodard I."/>
            <person name="Rychener L."/>
            <person name="Perreten V."/>
        </authorList>
    </citation>
    <scope>NUCLEOTIDE SEQUENCE [LARGE SCALE GENOMIC DNA]</scope>
    <source>
        <strain evidence="1 2">14A0014</strain>
    </source>
</reference>
<evidence type="ECO:0000313" key="1">
    <source>
        <dbReference type="EMBL" id="AXJ14076.1"/>
    </source>
</evidence>
<dbReference type="Pfam" id="PF05595">
    <property type="entry name" value="DUF771"/>
    <property type="match status" value="1"/>
</dbReference>
<name>A0A345VMX4_9STRE</name>